<dbReference type="SUPFAM" id="SSF54631">
    <property type="entry name" value="CBS-domain pair"/>
    <property type="match status" value="1"/>
</dbReference>
<organism evidence="4 5">
    <name type="scientific">Halobacterium bonnevillei</name>
    <dbReference type="NCBI Taxonomy" id="2692200"/>
    <lineage>
        <taxon>Archaea</taxon>
        <taxon>Methanobacteriati</taxon>
        <taxon>Methanobacteriota</taxon>
        <taxon>Stenosarchaea group</taxon>
        <taxon>Halobacteria</taxon>
        <taxon>Halobacteriales</taxon>
        <taxon>Halobacteriaceae</taxon>
        <taxon>Halobacterium</taxon>
    </lineage>
</organism>
<dbReference type="AlphaFoldDB" id="A0A6B0SLB9"/>
<evidence type="ECO:0000256" key="1">
    <source>
        <dbReference type="ARBA" id="ARBA00023122"/>
    </source>
</evidence>
<feature type="domain" description="CBS" evidence="3">
    <location>
        <begin position="7"/>
        <end position="64"/>
    </location>
</feature>
<feature type="domain" description="CBS" evidence="3">
    <location>
        <begin position="72"/>
        <end position="129"/>
    </location>
</feature>
<evidence type="ECO:0000259" key="3">
    <source>
        <dbReference type="PROSITE" id="PS51371"/>
    </source>
</evidence>
<dbReference type="CDD" id="cd17775">
    <property type="entry name" value="CBS_pair_bact_arch"/>
    <property type="match status" value="1"/>
</dbReference>
<evidence type="ECO:0000256" key="2">
    <source>
        <dbReference type="PROSITE-ProRule" id="PRU00703"/>
    </source>
</evidence>
<dbReference type="SMART" id="SM00116">
    <property type="entry name" value="CBS"/>
    <property type="match status" value="2"/>
</dbReference>
<dbReference type="PANTHER" id="PTHR43080:SF2">
    <property type="entry name" value="CBS DOMAIN-CONTAINING PROTEIN"/>
    <property type="match status" value="1"/>
</dbReference>
<accession>A0A6B0SLB9</accession>
<dbReference type="Gene3D" id="3.10.580.10">
    <property type="entry name" value="CBS-domain"/>
    <property type="match status" value="1"/>
</dbReference>
<proteinExistence type="predicted"/>
<dbReference type="Proteomes" id="UP000471521">
    <property type="component" value="Unassembled WGS sequence"/>
</dbReference>
<keyword evidence="5" id="KW-1185">Reference proteome</keyword>
<name>A0A6B0SLB9_9EURY</name>
<dbReference type="PROSITE" id="PS51371">
    <property type="entry name" value="CBS"/>
    <property type="match status" value="2"/>
</dbReference>
<dbReference type="EMBL" id="WUUU01000013">
    <property type="protein sequence ID" value="MXR19712.1"/>
    <property type="molecule type" value="Genomic_DNA"/>
</dbReference>
<dbReference type="PANTHER" id="PTHR43080">
    <property type="entry name" value="CBS DOMAIN-CONTAINING PROTEIN CBSX3, MITOCHONDRIAL"/>
    <property type="match status" value="1"/>
</dbReference>
<sequence>MTVSDLMREDVVTASPDESVRTVAKRMRDETVGSVVVVEDGRPTGIITDRDLATRIIAEGEDPETRAAMDVMTRNPATVTADAGVRELCDQMADACVRRMPVVDYEGNLAGIITHDDLNTLLADEQRELAAVIAAESPPY</sequence>
<dbReference type="InterPro" id="IPR000644">
    <property type="entry name" value="CBS_dom"/>
</dbReference>
<dbReference type="InterPro" id="IPR046342">
    <property type="entry name" value="CBS_dom_sf"/>
</dbReference>
<evidence type="ECO:0000313" key="4">
    <source>
        <dbReference type="EMBL" id="MXR19712.1"/>
    </source>
</evidence>
<dbReference type="InterPro" id="IPR051257">
    <property type="entry name" value="Diverse_CBS-Domain"/>
</dbReference>
<evidence type="ECO:0000313" key="5">
    <source>
        <dbReference type="Proteomes" id="UP000471521"/>
    </source>
</evidence>
<reference evidence="4 5" key="1">
    <citation type="submission" date="2019-12" db="EMBL/GenBank/DDBJ databases">
        <title>Isolation and characterization of three novel carbon monoxide-oxidizing members of Halobacteria from salione crusts and soils.</title>
        <authorList>
            <person name="Myers M.R."/>
            <person name="King G.M."/>
        </authorList>
    </citation>
    <scope>NUCLEOTIDE SEQUENCE [LARGE SCALE GENOMIC DNA]</scope>
    <source>
        <strain evidence="4 5">PCN9</strain>
    </source>
</reference>
<gene>
    <name evidence="4" type="ORF">GRX66_03490</name>
</gene>
<keyword evidence="1 2" id="KW-0129">CBS domain</keyword>
<comment type="caution">
    <text evidence="4">The sequence shown here is derived from an EMBL/GenBank/DDBJ whole genome shotgun (WGS) entry which is preliminary data.</text>
</comment>
<dbReference type="Pfam" id="PF00571">
    <property type="entry name" value="CBS"/>
    <property type="match status" value="2"/>
</dbReference>
<protein>
    <submittedName>
        <fullName evidence="4">CBS domain-containing protein</fullName>
    </submittedName>
</protein>